<evidence type="ECO:0000256" key="1">
    <source>
        <dbReference type="SAM" id="Phobius"/>
    </source>
</evidence>
<accession>A0A7W9E7S1</accession>
<name>A0A7W9E7S1_9CAUL</name>
<keyword evidence="1" id="KW-0812">Transmembrane</keyword>
<keyword evidence="3" id="KW-1185">Reference proteome</keyword>
<reference evidence="2 3" key="1">
    <citation type="submission" date="2020-08" db="EMBL/GenBank/DDBJ databases">
        <title>Genomic Encyclopedia of Type Strains, Phase IV (KMG-IV): sequencing the most valuable type-strain genomes for metagenomic binning, comparative biology and taxonomic classification.</title>
        <authorList>
            <person name="Goeker M."/>
        </authorList>
    </citation>
    <scope>NUCLEOTIDE SEQUENCE [LARGE SCALE GENOMIC DNA]</scope>
    <source>
        <strain evidence="2 3">DSM 24448</strain>
    </source>
</reference>
<protein>
    <submittedName>
        <fullName evidence="2">Uncharacterized protein</fullName>
    </submittedName>
</protein>
<comment type="caution">
    <text evidence="2">The sequence shown here is derived from an EMBL/GenBank/DDBJ whole genome shotgun (WGS) entry which is preliminary data.</text>
</comment>
<dbReference type="Proteomes" id="UP000548978">
    <property type="component" value="Unassembled WGS sequence"/>
</dbReference>
<keyword evidence="1" id="KW-0472">Membrane</keyword>
<proteinExistence type="predicted"/>
<feature type="transmembrane region" description="Helical" evidence="1">
    <location>
        <begin position="33"/>
        <end position="61"/>
    </location>
</feature>
<sequence>MIWLGSSLACAITAAIAAYVYQYRLAYHSEWGWCWVLSLLLVIGALFTLLMGGAISGQLVLHALV</sequence>
<evidence type="ECO:0000313" key="3">
    <source>
        <dbReference type="Proteomes" id="UP000548978"/>
    </source>
</evidence>
<keyword evidence="1" id="KW-1133">Transmembrane helix</keyword>
<dbReference type="EMBL" id="JACIJB010000002">
    <property type="protein sequence ID" value="MBB5660264.1"/>
    <property type="molecule type" value="Genomic_DNA"/>
</dbReference>
<organism evidence="2 3">
    <name type="scientific">Brevundimonas halotolerans</name>
    <dbReference type="NCBI Taxonomy" id="69670"/>
    <lineage>
        <taxon>Bacteria</taxon>
        <taxon>Pseudomonadati</taxon>
        <taxon>Pseudomonadota</taxon>
        <taxon>Alphaproteobacteria</taxon>
        <taxon>Caulobacterales</taxon>
        <taxon>Caulobacteraceae</taxon>
        <taxon>Brevundimonas</taxon>
    </lineage>
</organism>
<dbReference type="AlphaFoldDB" id="A0A7W9E7S1"/>
<gene>
    <name evidence="2" type="ORF">FHS65_001004</name>
</gene>
<evidence type="ECO:0000313" key="2">
    <source>
        <dbReference type="EMBL" id="MBB5660264.1"/>
    </source>
</evidence>